<evidence type="ECO:0000313" key="3">
    <source>
        <dbReference type="Proteomes" id="UP001596072"/>
    </source>
</evidence>
<dbReference type="InterPro" id="IPR036866">
    <property type="entry name" value="RibonucZ/Hydroxyglut_hydro"/>
</dbReference>
<accession>A0ABW0ZEV8</accession>
<dbReference type="CDD" id="cd16278">
    <property type="entry name" value="metallo-hydrolase-like_MBL-fold"/>
    <property type="match status" value="1"/>
</dbReference>
<comment type="caution">
    <text evidence="2">The sequence shown here is derived from an EMBL/GenBank/DDBJ whole genome shotgun (WGS) entry which is preliminary data.</text>
</comment>
<dbReference type="RefSeq" id="WP_136434926.1">
    <property type="nucleotide sequence ID" value="NZ_JBHSNS010000003.1"/>
</dbReference>
<dbReference type="Pfam" id="PF17778">
    <property type="entry name" value="WHD_BLACT"/>
    <property type="match status" value="1"/>
</dbReference>
<feature type="domain" description="Metallo-beta-lactamase" evidence="1">
    <location>
        <begin position="33"/>
        <end position="194"/>
    </location>
</feature>
<reference evidence="3" key="1">
    <citation type="journal article" date="2019" name="Int. J. Syst. Evol. Microbiol.">
        <title>The Global Catalogue of Microorganisms (GCM) 10K type strain sequencing project: providing services to taxonomists for standard genome sequencing and annotation.</title>
        <authorList>
            <consortium name="The Broad Institute Genomics Platform"/>
            <consortium name="The Broad Institute Genome Sequencing Center for Infectious Disease"/>
            <person name="Wu L."/>
            <person name="Ma J."/>
        </authorList>
    </citation>
    <scope>NUCLEOTIDE SEQUENCE [LARGE SCALE GENOMIC DNA]</scope>
    <source>
        <strain evidence="3">YIM 94188</strain>
    </source>
</reference>
<dbReference type="Pfam" id="PF00753">
    <property type="entry name" value="Lactamase_B"/>
    <property type="match status" value="1"/>
</dbReference>
<dbReference type="Gene3D" id="3.60.15.10">
    <property type="entry name" value="Ribonuclease Z/Hydroxyacylglutathione hydrolase-like"/>
    <property type="match status" value="1"/>
</dbReference>
<sequence>MSEQAGGPWKGGEYGARGRCVLAPNPGIMTLDGTNTWVLREPGADRSIVVDPGPLHDEHLDAVAEVAGQVEAVVVTHHHLDHTEAARSFAERMGCGVRGLDPHQCWRSDPLAEGEVLSVGGLEAEVVTTPGHTSDSISLLVGADRALLTGDMVLGRGTAVIVHPDGDLARYFDSMEKMRALVAEGRVEALWPAHGPVLTDAAGVLDHYVVHRRERLDQVESALSRLGIRAADLPSDVAEHPTLPRQVVEVVYADVDESLWGAAEWSVRAQLAYLASR</sequence>
<dbReference type="Gene3D" id="1.10.10.10">
    <property type="entry name" value="Winged helix-like DNA-binding domain superfamily/Winged helix DNA-binding domain"/>
    <property type="match status" value="1"/>
</dbReference>
<dbReference type="EMBL" id="JBHSNS010000003">
    <property type="protein sequence ID" value="MFC5729057.1"/>
    <property type="molecule type" value="Genomic_DNA"/>
</dbReference>
<dbReference type="PANTHER" id="PTHR23131:SF0">
    <property type="entry name" value="ENDORIBONUCLEASE LACTB2"/>
    <property type="match status" value="1"/>
</dbReference>
<organism evidence="2 3">
    <name type="scientific">Nocardioides vastitatis</name>
    <dbReference type="NCBI Taxonomy" id="2568655"/>
    <lineage>
        <taxon>Bacteria</taxon>
        <taxon>Bacillati</taxon>
        <taxon>Actinomycetota</taxon>
        <taxon>Actinomycetes</taxon>
        <taxon>Propionibacteriales</taxon>
        <taxon>Nocardioidaceae</taxon>
        <taxon>Nocardioides</taxon>
    </lineage>
</organism>
<dbReference type="Proteomes" id="UP001596072">
    <property type="component" value="Unassembled WGS sequence"/>
</dbReference>
<gene>
    <name evidence="2" type="ORF">ACFPQB_09000</name>
</gene>
<keyword evidence="3" id="KW-1185">Reference proteome</keyword>
<dbReference type="SMART" id="SM00849">
    <property type="entry name" value="Lactamase_B"/>
    <property type="match status" value="1"/>
</dbReference>
<dbReference type="InterPro" id="IPR001279">
    <property type="entry name" value="Metallo-B-lactamas"/>
</dbReference>
<evidence type="ECO:0000259" key="1">
    <source>
        <dbReference type="SMART" id="SM00849"/>
    </source>
</evidence>
<protein>
    <submittedName>
        <fullName evidence="2">MBL fold metallo-hydrolase</fullName>
    </submittedName>
</protein>
<dbReference type="InterPro" id="IPR041516">
    <property type="entry name" value="LACTB2_WH"/>
</dbReference>
<evidence type="ECO:0000313" key="2">
    <source>
        <dbReference type="EMBL" id="MFC5729057.1"/>
    </source>
</evidence>
<dbReference type="InterPro" id="IPR036388">
    <property type="entry name" value="WH-like_DNA-bd_sf"/>
</dbReference>
<name>A0ABW0ZEV8_9ACTN</name>
<dbReference type="PANTHER" id="PTHR23131">
    <property type="entry name" value="ENDORIBONUCLEASE LACTB2"/>
    <property type="match status" value="1"/>
</dbReference>
<dbReference type="SUPFAM" id="SSF56281">
    <property type="entry name" value="Metallo-hydrolase/oxidoreductase"/>
    <property type="match status" value="1"/>
</dbReference>
<proteinExistence type="predicted"/>
<dbReference type="InterPro" id="IPR050662">
    <property type="entry name" value="Sec-metab_biosynth-thioest"/>
</dbReference>